<dbReference type="RefSeq" id="XP_020431082.1">
    <property type="nucleotide sequence ID" value="XM_020579243.1"/>
</dbReference>
<organism evidence="10 11">
    <name type="scientific">Heterostelium pallidum (strain ATCC 26659 / Pp 5 / PN500)</name>
    <name type="common">Cellular slime mold</name>
    <name type="synonym">Polysphondylium pallidum</name>
    <dbReference type="NCBI Taxonomy" id="670386"/>
    <lineage>
        <taxon>Eukaryota</taxon>
        <taxon>Amoebozoa</taxon>
        <taxon>Evosea</taxon>
        <taxon>Eumycetozoa</taxon>
        <taxon>Dictyostelia</taxon>
        <taxon>Acytosteliales</taxon>
        <taxon>Acytosteliaceae</taxon>
        <taxon>Heterostelium</taxon>
    </lineage>
</organism>
<dbReference type="STRING" id="670386.D3BI58"/>
<dbReference type="SMART" id="SM01393">
    <property type="entry name" value="Ribosomal_L32e"/>
    <property type="match status" value="1"/>
</dbReference>
<proteinExistence type="inferred from homology"/>
<dbReference type="HAMAP" id="MF_00250">
    <property type="entry name" value="RNApol_arch_Rpo10"/>
    <property type="match status" value="1"/>
</dbReference>
<dbReference type="PANTHER" id="PTHR23413:SF1">
    <property type="entry name" value="RIBOSOMAL PROTEIN L32"/>
    <property type="match status" value="1"/>
</dbReference>
<evidence type="ECO:0000256" key="2">
    <source>
        <dbReference type="ARBA" id="ARBA00008431"/>
    </source>
</evidence>
<dbReference type="InParanoid" id="D3BI58"/>
<dbReference type="AlphaFoldDB" id="D3BI58"/>
<dbReference type="GO" id="GO:0022625">
    <property type="term" value="C:cytosolic large ribosomal subunit"/>
    <property type="evidence" value="ECO:0007669"/>
    <property type="project" value="TreeGrafter"/>
</dbReference>
<dbReference type="Pfam" id="PF01194">
    <property type="entry name" value="RNA_pol_N"/>
    <property type="match status" value="1"/>
</dbReference>
<dbReference type="SUPFAM" id="SSF52042">
    <property type="entry name" value="Ribosomal protein L32e"/>
    <property type="match status" value="1"/>
</dbReference>
<comment type="subcellular location">
    <subcellularLocation>
        <location evidence="1">Nucleus</location>
    </subcellularLocation>
</comment>
<evidence type="ECO:0000256" key="8">
    <source>
        <dbReference type="ARBA" id="ARBA00023274"/>
    </source>
</evidence>
<evidence type="ECO:0000313" key="11">
    <source>
        <dbReference type="Proteomes" id="UP000001396"/>
    </source>
</evidence>
<dbReference type="GO" id="GO:0008270">
    <property type="term" value="F:zinc ion binding"/>
    <property type="evidence" value="ECO:0007669"/>
    <property type="project" value="InterPro"/>
</dbReference>
<dbReference type="GO" id="GO:0006351">
    <property type="term" value="P:DNA-templated transcription"/>
    <property type="evidence" value="ECO:0007669"/>
    <property type="project" value="InterPro"/>
</dbReference>
<dbReference type="InterPro" id="IPR018263">
    <property type="entry name" value="Ribosomal_eL32_CS"/>
</dbReference>
<keyword evidence="3" id="KW-0240">DNA-directed RNA polymerase</keyword>
<dbReference type="GO" id="GO:0003899">
    <property type="term" value="F:DNA-directed RNA polymerase activity"/>
    <property type="evidence" value="ECO:0007669"/>
    <property type="project" value="InterPro"/>
</dbReference>
<accession>D3BI58</accession>
<dbReference type="PANTHER" id="PTHR23413">
    <property type="entry name" value="60S RIBOSOMAL PROTEIN L32 AND DNA-DIRECTED RNA POLYMERASE II, SUBUNIT N"/>
    <property type="match status" value="1"/>
</dbReference>
<dbReference type="InterPro" id="IPR000268">
    <property type="entry name" value="RPABC5/Rpb10"/>
</dbReference>
<evidence type="ECO:0000256" key="5">
    <source>
        <dbReference type="ARBA" id="ARBA00022833"/>
    </source>
</evidence>
<dbReference type="Pfam" id="PF01655">
    <property type="entry name" value="Ribosomal_L32e"/>
    <property type="match status" value="1"/>
</dbReference>
<dbReference type="Proteomes" id="UP000001396">
    <property type="component" value="Unassembled WGS sequence"/>
</dbReference>
<dbReference type="CDD" id="cd00513">
    <property type="entry name" value="Ribosomal_L32_L32e"/>
    <property type="match status" value="1"/>
</dbReference>
<dbReference type="GO" id="GO:0006412">
    <property type="term" value="P:translation"/>
    <property type="evidence" value="ECO:0007669"/>
    <property type="project" value="InterPro"/>
</dbReference>
<comment type="caution">
    <text evidence="10">The sequence shown here is derived from an EMBL/GenBank/DDBJ whole genome shotgun (WGS) entry which is preliminary data.</text>
</comment>
<comment type="similarity">
    <text evidence="9">Belongs to the archaeal Rpo10/eukaryotic RPB10 RNA polymerase subunit family.</text>
</comment>
<dbReference type="NCBIfam" id="NF003089">
    <property type="entry name" value="PRK04016.1"/>
    <property type="match status" value="1"/>
</dbReference>
<keyword evidence="5" id="KW-0862">Zinc</keyword>
<dbReference type="InterPro" id="IPR023580">
    <property type="entry name" value="RNA_pol_su_RPB10"/>
</dbReference>
<protein>
    <submittedName>
        <fullName evidence="10">S60 ribosomal protein L32</fullName>
    </submittedName>
</protein>
<dbReference type="GO" id="GO:0003735">
    <property type="term" value="F:structural constituent of ribosome"/>
    <property type="evidence" value="ECO:0007669"/>
    <property type="project" value="InterPro"/>
</dbReference>
<name>D3BI58_HETP5</name>
<dbReference type="Gene3D" id="1.10.10.60">
    <property type="entry name" value="Homeodomain-like"/>
    <property type="match status" value="1"/>
</dbReference>
<evidence type="ECO:0000256" key="3">
    <source>
        <dbReference type="ARBA" id="ARBA00022478"/>
    </source>
</evidence>
<keyword evidence="8" id="KW-0687">Ribonucleoprotein</keyword>
<keyword evidence="7" id="KW-0804">Transcription</keyword>
<evidence type="ECO:0000256" key="6">
    <source>
        <dbReference type="ARBA" id="ARBA00022980"/>
    </source>
</evidence>
<dbReference type="PROSITE" id="PS01112">
    <property type="entry name" value="RNA_POL_N_8KD"/>
    <property type="match status" value="1"/>
</dbReference>
<sequence>MIIPVRCFTCGKVIGNKWDAYISLLSNDYSEGDALDALSLKRYCCRRMLLTHVDLIEKLYVERKESIETDYTRTDKYIINVVNTTFNDTQICSFRENIYITNETNDQQKIQQKNKTKREKNEKNDITNALRLNEDVMMERMIDCKKNFHNLIVFSLLHENTIIYSKMPSPIVRSRIVKKRTAKFVRFQSDLFKRVGASWRKPRGIDNRVRRRFSGARPMPSVGYGSNKSTRDVCPDGFKTFVIRNIQELEVLLMHNRRYAAEVFHGVSAKSRKAIVERAAELDIKITNRNARLRSEERN</sequence>
<keyword evidence="11" id="KW-1185">Reference proteome</keyword>
<dbReference type="InterPro" id="IPR036351">
    <property type="entry name" value="Ribosomal_eL32_sf"/>
</dbReference>
<comment type="similarity">
    <text evidence="2">Belongs to the eukaryotic ribosomal protein eL32 family.</text>
</comment>
<dbReference type="EMBL" id="ADBJ01000037">
    <property type="protein sequence ID" value="EFA78958.1"/>
    <property type="molecule type" value="Genomic_DNA"/>
</dbReference>
<dbReference type="SUPFAM" id="SSF46924">
    <property type="entry name" value="RNA polymerase subunit RPB10"/>
    <property type="match status" value="1"/>
</dbReference>
<dbReference type="FunFam" id="1.10.10.60:FF:000024">
    <property type="entry name" value="DNA-directed RNA polymerases I, II, and III subunit"/>
    <property type="match status" value="1"/>
</dbReference>
<evidence type="ECO:0000256" key="4">
    <source>
        <dbReference type="ARBA" id="ARBA00022723"/>
    </source>
</evidence>
<evidence type="ECO:0000256" key="9">
    <source>
        <dbReference type="ARBA" id="ARBA00025720"/>
    </source>
</evidence>
<evidence type="ECO:0000313" key="10">
    <source>
        <dbReference type="EMBL" id="EFA78958.1"/>
    </source>
</evidence>
<dbReference type="InterPro" id="IPR001515">
    <property type="entry name" value="Ribosomal_eL32"/>
</dbReference>
<dbReference type="GO" id="GO:0003677">
    <property type="term" value="F:DNA binding"/>
    <property type="evidence" value="ECO:0007669"/>
    <property type="project" value="InterPro"/>
</dbReference>
<reference evidence="10 11" key="1">
    <citation type="journal article" date="2011" name="Genome Res.">
        <title>Phylogeny-wide analysis of social amoeba genomes highlights ancient origins for complex intercellular communication.</title>
        <authorList>
            <person name="Heidel A.J."/>
            <person name="Lawal H.M."/>
            <person name="Felder M."/>
            <person name="Schilde C."/>
            <person name="Helps N.R."/>
            <person name="Tunggal B."/>
            <person name="Rivero F."/>
            <person name="John U."/>
            <person name="Schleicher M."/>
            <person name="Eichinger L."/>
            <person name="Platzer M."/>
            <person name="Noegel A.A."/>
            <person name="Schaap P."/>
            <person name="Gloeckner G."/>
        </authorList>
    </citation>
    <scope>NUCLEOTIDE SEQUENCE [LARGE SCALE GENOMIC DNA]</scope>
    <source>
        <strain evidence="11">ATCC 26659 / Pp 5 / PN500</strain>
    </source>
</reference>
<dbReference type="GeneID" id="31363906"/>
<evidence type="ECO:0000256" key="7">
    <source>
        <dbReference type="ARBA" id="ARBA00023163"/>
    </source>
</evidence>
<keyword evidence="4" id="KW-0479">Metal-binding</keyword>
<evidence type="ECO:0000256" key="1">
    <source>
        <dbReference type="ARBA" id="ARBA00004123"/>
    </source>
</evidence>
<gene>
    <name evidence="10" type="primary">rpl32</name>
    <name evidence="10" type="ORF">PPL_08426</name>
</gene>
<dbReference type="InterPro" id="IPR020789">
    <property type="entry name" value="RNA_pol_suN_Zn-BS"/>
</dbReference>
<keyword evidence="6 10" id="KW-0689">Ribosomal protein</keyword>
<dbReference type="GO" id="GO:0005665">
    <property type="term" value="C:RNA polymerase II, core complex"/>
    <property type="evidence" value="ECO:0007669"/>
    <property type="project" value="UniProtKB-ARBA"/>
</dbReference>
<dbReference type="PROSITE" id="PS00580">
    <property type="entry name" value="RIBOSOMAL_L32E"/>
    <property type="match status" value="1"/>
</dbReference>